<sequence length="682" mass="76917">MKFIKYAIAILFVALIVLMAFATYMEQQHGTAFVAQHIYHTLWFCALWGILTTLAIIYIINRKLNRRLPIFMLHGAFVVILIGSAITYFTGKEGKIHLREGVAENTFLEQASGQMLPLPFSLTLKSFQITCYPGTDTPSDFVSTVTCQSPNDSKVVNAEISMNNILRHHGYRFYQDGFDPDHKGTTLSVNHDPWGTAITYIGYLLLALSMTLTLISRKESFRRLLSSPALRRGSVLFVLAAPMLTAHAEDVPTINAEKAKIVARYQVVYNSRVVPLNTVATDFLQKIYGRHSYKGLSAEQVLYGWIARPDAWKSQRFIQIKHAPLRQRLGITGEYAAMEELFDANGKYKLMPMVHEEQKKDAMGKAIKELDEKAGLILMLTSNTLFTPLAPTSPRLSDTRVEAEIIYNKIPATKILFIVNLVMGILTFILLMANTSIGRWRRARHMAHVASVAVFGASFAFALLTYALRWYVGGRVPLSNGYETMLLMALLLMAITLTIHRRFPYLLPFGFLLSGFTLLVSHLGSMNPQITPLMPVLHSPLLSIHVSVIMTAYALLALMAMQGAFALWLMRDKTPRRRRALIDQVTTLNRVMLFPSVFLLAVGIFLGAVWANVSWGKYWSWDPKETWALITLMAYAVPLHRQSLPLARRDKQFNIYITCAFLCVLMTFFGVNYFLGGMHAYA</sequence>
<dbReference type="InterPro" id="IPR007816">
    <property type="entry name" value="ResB-like_domain"/>
</dbReference>
<keyword evidence="2 6" id="KW-0812">Transmembrane</keyword>
<evidence type="ECO:0000313" key="10">
    <source>
        <dbReference type="Proteomes" id="UP000245870"/>
    </source>
</evidence>
<proteinExistence type="predicted"/>
<protein>
    <submittedName>
        <fullName evidence="9">Cytochrome c-type biogenesis protein CcsB</fullName>
    </submittedName>
</protein>
<accession>A0A2U0TZ12</accession>
<feature type="transmembrane region" description="Helical" evidence="6">
    <location>
        <begin position="544"/>
        <end position="570"/>
    </location>
</feature>
<dbReference type="Pfam" id="PF01578">
    <property type="entry name" value="Cytochrom_C_asm"/>
    <property type="match status" value="1"/>
</dbReference>
<dbReference type="PANTHER" id="PTHR30071">
    <property type="entry name" value="HEME EXPORTER PROTEIN C"/>
    <property type="match status" value="1"/>
</dbReference>
<dbReference type="GO" id="GO:0017004">
    <property type="term" value="P:cytochrome complex assembly"/>
    <property type="evidence" value="ECO:0007669"/>
    <property type="project" value="UniProtKB-KW"/>
</dbReference>
<dbReference type="InterPro" id="IPR002541">
    <property type="entry name" value="Cyt_c_assembly"/>
</dbReference>
<evidence type="ECO:0000256" key="6">
    <source>
        <dbReference type="SAM" id="Phobius"/>
    </source>
</evidence>
<gene>
    <name evidence="9" type="ORF">C7379_1223</name>
</gene>
<evidence type="ECO:0000256" key="5">
    <source>
        <dbReference type="ARBA" id="ARBA00023136"/>
    </source>
</evidence>
<evidence type="ECO:0000256" key="2">
    <source>
        <dbReference type="ARBA" id="ARBA00022692"/>
    </source>
</evidence>
<evidence type="ECO:0000313" key="9">
    <source>
        <dbReference type="EMBL" id="PVX48862.1"/>
    </source>
</evidence>
<feature type="domain" description="Cytochrome c assembly protein" evidence="7">
    <location>
        <begin position="478"/>
        <end position="679"/>
    </location>
</feature>
<evidence type="ECO:0000256" key="1">
    <source>
        <dbReference type="ARBA" id="ARBA00004141"/>
    </source>
</evidence>
<keyword evidence="3" id="KW-0201">Cytochrome c-type biogenesis</keyword>
<feature type="transmembrane region" description="Helical" evidence="6">
    <location>
        <begin position="591"/>
        <end position="613"/>
    </location>
</feature>
<feature type="transmembrane region" description="Helical" evidence="6">
    <location>
        <begin position="653"/>
        <end position="675"/>
    </location>
</feature>
<evidence type="ECO:0000259" key="8">
    <source>
        <dbReference type="Pfam" id="PF05140"/>
    </source>
</evidence>
<feature type="transmembrane region" description="Helical" evidence="6">
    <location>
        <begin position="480"/>
        <end position="499"/>
    </location>
</feature>
<evidence type="ECO:0000256" key="4">
    <source>
        <dbReference type="ARBA" id="ARBA00022989"/>
    </source>
</evidence>
<comment type="caution">
    <text evidence="9">The sequence shown here is derived from an EMBL/GenBank/DDBJ whole genome shotgun (WGS) entry which is preliminary data.</text>
</comment>
<dbReference type="Proteomes" id="UP000245870">
    <property type="component" value="Unassembled WGS sequence"/>
</dbReference>
<feature type="transmembrane region" description="Helical" evidence="6">
    <location>
        <begin position="71"/>
        <end position="90"/>
    </location>
</feature>
<dbReference type="GO" id="GO:0020037">
    <property type="term" value="F:heme binding"/>
    <property type="evidence" value="ECO:0007669"/>
    <property type="project" value="InterPro"/>
</dbReference>
<organism evidence="9 10">
    <name type="scientific">Hallella colorans</name>
    <dbReference type="NCBI Taxonomy" id="1703337"/>
    <lineage>
        <taxon>Bacteria</taxon>
        <taxon>Pseudomonadati</taxon>
        <taxon>Bacteroidota</taxon>
        <taxon>Bacteroidia</taxon>
        <taxon>Bacteroidales</taxon>
        <taxon>Prevotellaceae</taxon>
        <taxon>Hallella</taxon>
    </lineage>
</organism>
<feature type="transmembrane region" description="Helical" evidence="6">
    <location>
        <begin position="446"/>
        <end position="468"/>
    </location>
</feature>
<feature type="transmembrane region" description="Helical" evidence="6">
    <location>
        <begin position="415"/>
        <end position="434"/>
    </location>
</feature>
<dbReference type="GO" id="GO:0005886">
    <property type="term" value="C:plasma membrane"/>
    <property type="evidence" value="ECO:0007669"/>
    <property type="project" value="TreeGrafter"/>
</dbReference>
<feature type="transmembrane region" description="Helical" evidence="6">
    <location>
        <begin position="506"/>
        <end position="524"/>
    </location>
</feature>
<comment type="subcellular location">
    <subcellularLocation>
        <location evidence="1">Membrane</location>
        <topology evidence="1">Multi-pass membrane protein</topology>
    </subcellularLocation>
</comment>
<name>A0A2U0TZ12_9BACT</name>
<reference evidence="9 10" key="1">
    <citation type="submission" date="2018-05" db="EMBL/GenBank/DDBJ databases">
        <title>Genomic Encyclopedia of Type Strains, Phase IV (KMG-IV): sequencing the most valuable type-strain genomes for metagenomic binning, comparative biology and taxonomic classification.</title>
        <authorList>
            <person name="Goeker M."/>
        </authorList>
    </citation>
    <scope>NUCLEOTIDE SEQUENCE [LARGE SCALE GENOMIC DNA]</scope>
    <source>
        <strain evidence="9 10">DSM 100333</strain>
    </source>
</reference>
<dbReference type="InterPro" id="IPR045062">
    <property type="entry name" value="Cyt_c_biogenesis_CcsA/CcmC"/>
</dbReference>
<keyword evidence="10" id="KW-1185">Reference proteome</keyword>
<evidence type="ECO:0000256" key="3">
    <source>
        <dbReference type="ARBA" id="ARBA00022748"/>
    </source>
</evidence>
<dbReference type="PANTHER" id="PTHR30071:SF1">
    <property type="entry name" value="CYTOCHROME B_B6 PROTEIN-RELATED"/>
    <property type="match status" value="1"/>
</dbReference>
<keyword evidence="5 6" id="KW-0472">Membrane</keyword>
<feature type="domain" description="ResB-like" evidence="8">
    <location>
        <begin position="66"/>
        <end position="182"/>
    </location>
</feature>
<feature type="transmembrane region" description="Helical" evidence="6">
    <location>
        <begin position="38"/>
        <end position="59"/>
    </location>
</feature>
<evidence type="ECO:0000259" key="7">
    <source>
        <dbReference type="Pfam" id="PF01578"/>
    </source>
</evidence>
<feature type="transmembrane region" description="Helical" evidence="6">
    <location>
        <begin position="197"/>
        <end position="217"/>
    </location>
</feature>
<dbReference type="Pfam" id="PF05140">
    <property type="entry name" value="ResB"/>
    <property type="match status" value="1"/>
</dbReference>
<dbReference type="RefSeq" id="WP_207773424.1">
    <property type="nucleotide sequence ID" value="NZ_QENY01000022.1"/>
</dbReference>
<keyword evidence="4 6" id="KW-1133">Transmembrane helix</keyword>
<dbReference type="AlphaFoldDB" id="A0A2U0TZ12"/>
<dbReference type="EMBL" id="QENY01000022">
    <property type="protein sequence ID" value="PVX48862.1"/>
    <property type="molecule type" value="Genomic_DNA"/>
</dbReference>